<gene>
    <name evidence="1" type="ORF">BJ138DRAFT_1144125</name>
</gene>
<comment type="caution">
    <text evidence="1">The sequence shown here is derived from an EMBL/GenBank/DDBJ whole genome shotgun (WGS) entry which is preliminary data.</text>
</comment>
<dbReference type="EMBL" id="MU267615">
    <property type="protein sequence ID" value="KAH7914367.1"/>
    <property type="molecule type" value="Genomic_DNA"/>
</dbReference>
<dbReference type="Proteomes" id="UP000790377">
    <property type="component" value="Unassembled WGS sequence"/>
</dbReference>
<accession>A0ACB8AM94</accession>
<reference evidence="1" key="1">
    <citation type="journal article" date="2021" name="New Phytol.">
        <title>Evolutionary innovations through gain and loss of genes in the ectomycorrhizal Boletales.</title>
        <authorList>
            <person name="Wu G."/>
            <person name="Miyauchi S."/>
            <person name="Morin E."/>
            <person name="Kuo A."/>
            <person name="Drula E."/>
            <person name="Varga T."/>
            <person name="Kohler A."/>
            <person name="Feng B."/>
            <person name="Cao Y."/>
            <person name="Lipzen A."/>
            <person name="Daum C."/>
            <person name="Hundley H."/>
            <person name="Pangilinan J."/>
            <person name="Johnson J."/>
            <person name="Barry K."/>
            <person name="LaButti K."/>
            <person name="Ng V."/>
            <person name="Ahrendt S."/>
            <person name="Min B."/>
            <person name="Choi I.G."/>
            <person name="Park H."/>
            <person name="Plett J.M."/>
            <person name="Magnuson J."/>
            <person name="Spatafora J.W."/>
            <person name="Nagy L.G."/>
            <person name="Henrissat B."/>
            <person name="Grigoriev I.V."/>
            <person name="Yang Z.L."/>
            <person name="Xu J."/>
            <person name="Martin F.M."/>
        </authorList>
    </citation>
    <scope>NUCLEOTIDE SEQUENCE</scope>
    <source>
        <strain evidence="1">ATCC 28755</strain>
    </source>
</reference>
<evidence type="ECO:0000313" key="1">
    <source>
        <dbReference type="EMBL" id="KAH7914367.1"/>
    </source>
</evidence>
<keyword evidence="2" id="KW-1185">Reference proteome</keyword>
<name>A0ACB8AM94_9AGAM</name>
<organism evidence="1 2">
    <name type="scientific">Hygrophoropsis aurantiaca</name>
    <dbReference type="NCBI Taxonomy" id="72124"/>
    <lineage>
        <taxon>Eukaryota</taxon>
        <taxon>Fungi</taxon>
        <taxon>Dikarya</taxon>
        <taxon>Basidiomycota</taxon>
        <taxon>Agaricomycotina</taxon>
        <taxon>Agaricomycetes</taxon>
        <taxon>Agaricomycetidae</taxon>
        <taxon>Boletales</taxon>
        <taxon>Coniophorineae</taxon>
        <taxon>Hygrophoropsidaceae</taxon>
        <taxon>Hygrophoropsis</taxon>
    </lineage>
</organism>
<proteinExistence type="predicted"/>
<evidence type="ECO:0000313" key="2">
    <source>
        <dbReference type="Proteomes" id="UP000790377"/>
    </source>
</evidence>
<protein>
    <submittedName>
        <fullName evidence="1">Uncharacterized protein</fullName>
    </submittedName>
</protein>
<sequence length="483" mass="54820">MSSHSSSPVTSGAEEHFDKAKKHLWASDAPTGEPNRLYKHAEHARSDTNSPPPHRVECHSPRLSEPKTKSEAQECIMKSRRNKMHYTLPSLTREVSIADHDSQSILPSSWKSMAREPEQNSSASSPRLPPLAHCDHDAQQRPVSLSVFNSPTATYMWPGFKAASQMDHPPVIYVNYERVPTRSASNSLFSQSQEGSPIILPRPIPRYDRSVSTLLPRKRRSSSPDERTLPRESSSAHQIVEPLRSISPSRYHNTGLTGHRHISRRVHPVETQRQLLPPMKLQQQGVSDVPSFQSFSRPYNQRNHRSSPSTFHAHSESSPSISDASEPSSSVPHTIQTSPKGSPEYWEKYARPTTSPDGTSRKWLCTWVTMESDRQIRCSYMSKKQLVKRHVETTHLRYKPFVCEVCNKGFPQKTSLDTHMHGHTGDTPHICRFGCGKAFKDPARRHRHMVEEHNYIPKQSKKKHKSGKPPQDSDFESVCPWNA</sequence>